<organism evidence="7">
    <name type="scientific">Hypocrea jecorina (strain QM6a)</name>
    <name type="common">Trichoderma reesei</name>
    <dbReference type="NCBI Taxonomy" id="431241"/>
    <lineage>
        <taxon>Eukaryota</taxon>
        <taxon>Fungi</taxon>
        <taxon>Dikarya</taxon>
        <taxon>Ascomycota</taxon>
        <taxon>Pezizomycotina</taxon>
        <taxon>Sordariomycetes</taxon>
        <taxon>Hypocreomycetidae</taxon>
        <taxon>Hypocreales</taxon>
        <taxon>Hypocreaceae</taxon>
        <taxon>Trichoderma</taxon>
    </lineage>
</organism>
<dbReference type="VEuPathDB" id="FungiDB:TRIREDRAFT_58574"/>
<reference evidence="6 7" key="1">
    <citation type="journal article" date="2008" name="Nat. Biotechnol.">
        <title>Genome sequencing and analysis of the biomass-degrading fungus Trichoderma reesei (syn. Hypocrea jecorina).</title>
        <authorList>
            <person name="Martinez D."/>
            <person name="Berka R.M."/>
            <person name="Henrissat B."/>
            <person name="Saloheimo M."/>
            <person name="Arvas M."/>
            <person name="Baker S.E."/>
            <person name="Chapman J."/>
            <person name="Chertkov O."/>
            <person name="Coutinho P.M."/>
            <person name="Cullen D."/>
            <person name="Danchin E.G."/>
            <person name="Grigoriev I.V."/>
            <person name="Harris P."/>
            <person name="Jackson M."/>
            <person name="Kubicek C.P."/>
            <person name="Han C.S."/>
            <person name="Ho I."/>
            <person name="Larrondo L.F."/>
            <person name="de Leon A.L."/>
            <person name="Magnuson J.K."/>
            <person name="Merino S."/>
            <person name="Misra M."/>
            <person name="Nelson B."/>
            <person name="Putnam N."/>
            <person name="Robbertse B."/>
            <person name="Salamov A.A."/>
            <person name="Schmoll M."/>
            <person name="Terry A."/>
            <person name="Thayer N."/>
            <person name="Westerholm-Parvinen A."/>
            <person name="Schoch C.L."/>
            <person name="Yao J."/>
            <person name="Barabote R."/>
            <person name="Nelson M.A."/>
            <person name="Detter C."/>
            <person name="Bruce D."/>
            <person name="Kuske C.R."/>
            <person name="Xie G."/>
            <person name="Richardson P."/>
            <person name="Rokhsar D.S."/>
            <person name="Lucas S.M."/>
            <person name="Rubin E.M."/>
            <person name="Dunn-Coleman N."/>
            <person name="Ward M."/>
            <person name="Brettin T.S."/>
        </authorList>
    </citation>
    <scope>NUCLEOTIDE SEQUENCE [LARGE SCALE GENOMIC DNA]</scope>
    <source>
        <strain evidence="6 7">QM6a</strain>
    </source>
</reference>
<dbReference type="EMBL" id="GL985060">
    <property type="protein sequence ID" value="EGR50516.1"/>
    <property type="molecule type" value="Genomic_DNA"/>
</dbReference>
<evidence type="ECO:0000256" key="4">
    <source>
        <dbReference type="PIRSR" id="PIRSR601765-1"/>
    </source>
</evidence>
<dbReference type="SUPFAM" id="SSF53056">
    <property type="entry name" value="beta-carbonic anhydrase, cab"/>
    <property type="match status" value="1"/>
</dbReference>
<dbReference type="AlphaFoldDB" id="G0REN7"/>
<evidence type="ECO:0000313" key="7">
    <source>
        <dbReference type="Proteomes" id="UP000008984"/>
    </source>
</evidence>
<proteinExistence type="inferred from homology"/>
<evidence type="ECO:0000256" key="2">
    <source>
        <dbReference type="ARBA" id="ARBA00022723"/>
    </source>
</evidence>
<comment type="cofactor">
    <cofactor evidence="4">
        <name>Zn(2+)</name>
        <dbReference type="ChEBI" id="CHEBI:29105"/>
    </cofactor>
    <text evidence="4">Binds 1 zinc ion per subunit.</text>
</comment>
<accession>G0REN7</accession>
<gene>
    <name evidence="6" type="ORF">TRIREDRAFT_58574</name>
</gene>
<comment type="function">
    <text evidence="5">Reversible hydration of carbon dioxide.</text>
</comment>
<evidence type="ECO:0000313" key="6">
    <source>
        <dbReference type="EMBL" id="EGR50516.1"/>
    </source>
</evidence>
<feature type="binding site" evidence="4">
    <location>
        <position position="41"/>
    </location>
    <ligand>
        <name>Zn(2+)</name>
        <dbReference type="ChEBI" id="CHEBI:29105"/>
    </ligand>
</feature>
<comment type="similarity">
    <text evidence="1 5">Belongs to the beta-class carbonic anhydrase family.</text>
</comment>
<keyword evidence="2 4" id="KW-0479">Metal-binding</keyword>
<dbReference type="HOGENOM" id="CLU_084253_2_1_1"/>
<dbReference type="PANTHER" id="PTHR43175:SF3">
    <property type="entry name" value="CARBON DISULFIDE HYDROLASE"/>
    <property type="match status" value="1"/>
</dbReference>
<dbReference type="EC" id="4.2.1.1" evidence="5"/>
<evidence type="ECO:0000256" key="3">
    <source>
        <dbReference type="ARBA" id="ARBA00022833"/>
    </source>
</evidence>
<dbReference type="SMART" id="SM00947">
    <property type="entry name" value="Pro_CA"/>
    <property type="match status" value="1"/>
</dbReference>
<dbReference type="GO" id="GO:0004089">
    <property type="term" value="F:carbonate dehydratase activity"/>
    <property type="evidence" value="ECO:0007669"/>
    <property type="project" value="UniProtKB-UniRule"/>
</dbReference>
<comment type="catalytic activity">
    <reaction evidence="5">
        <text>hydrogencarbonate + H(+) = CO2 + H2O</text>
        <dbReference type="Rhea" id="RHEA:10748"/>
        <dbReference type="ChEBI" id="CHEBI:15377"/>
        <dbReference type="ChEBI" id="CHEBI:15378"/>
        <dbReference type="ChEBI" id="CHEBI:16526"/>
        <dbReference type="ChEBI" id="CHEBI:17544"/>
        <dbReference type="EC" id="4.2.1.1"/>
    </reaction>
</comment>
<feature type="non-terminal residue" evidence="6">
    <location>
        <position position="1"/>
    </location>
</feature>
<protein>
    <recommendedName>
        <fullName evidence="5">Carbonic anhydrase</fullName>
        <ecNumber evidence="5">4.2.1.1</ecNumber>
    </recommendedName>
    <alternativeName>
        <fullName evidence="5">Carbonate dehydratase</fullName>
    </alternativeName>
</protein>
<dbReference type="KEGG" id="tre:TRIREDRAFT_58574"/>
<dbReference type="eggNOG" id="ENOG502RR1R">
    <property type="taxonomic scope" value="Eukaryota"/>
</dbReference>
<dbReference type="RefSeq" id="XP_006963987.1">
    <property type="nucleotide sequence ID" value="XM_006963925.1"/>
</dbReference>
<keyword evidence="7" id="KW-1185">Reference proteome</keyword>
<dbReference type="OrthoDB" id="10248475at2759"/>
<keyword evidence="5" id="KW-0456">Lyase</keyword>
<dbReference type="GO" id="GO:0008270">
    <property type="term" value="F:zinc ion binding"/>
    <property type="evidence" value="ECO:0007669"/>
    <property type="project" value="UniProtKB-UniRule"/>
</dbReference>
<dbReference type="Pfam" id="PF00484">
    <property type="entry name" value="Pro_CA"/>
    <property type="match status" value="1"/>
</dbReference>
<keyword evidence="3 4" id="KW-0862">Zinc</keyword>
<feature type="binding site" evidence="4">
    <location>
        <position position="38"/>
    </location>
    <ligand>
        <name>Zn(2+)</name>
        <dbReference type="ChEBI" id="CHEBI:29105"/>
    </ligand>
</feature>
<sequence length="125" mass="14070">FTEFSEVRNAGGRASEALRSIICVDQMLGVGAVIVIHHTDCGLTHLRNDYLHKSLTEKAPKNAEEIAEMEFGEIFEAENAVCYSLKASVVEDMKILKDSPYLRKNLKVYGYVYDIKTGKLQEVKE</sequence>
<evidence type="ECO:0000256" key="5">
    <source>
        <dbReference type="RuleBase" id="RU003956"/>
    </source>
</evidence>
<dbReference type="Proteomes" id="UP000008984">
    <property type="component" value="Unassembled WGS sequence"/>
</dbReference>
<name>G0REN7_HYPJQ</name>
<dbReference type="PANTHER" id="PTHR43175">
    <property type="entry name" value="CARBONIC ANHYDRASE"/>
    <property type="match status" value="1"/>
</dbReference>
<dbReference type="Gene3D" id="3.40.1050.10">
    <property type="entry name" value="Carbonic anhydrase"/>
    <property type="match status" value="1"/>
</dbReference>
<evidence type="ECO:0000256" key="1">
    <source>
        <dbReference type="ARBA" id="ARBA00006217"/>
    </source>
</evidence>
<dbReference type="InterPro" id="IPR001765">
    <property type="entry name" value="Carbonic_anhydrase"/>
</dbReference>
<dbReference type="InterPro" id="IPR036874">
    <property type="entry name" value="Carbonic_anhydrase_sf"/>
</dbReference>
<dbReference type="GeneID" id="18486320"/>
<dbReference type="STRING" id="431241.G0REN7"/>